<dbReference type="Pfam" id="PF05552">
    <property type="entry name" value="MS_channel_1st_1"/>
    <property type="match status" value="4"/>
</dbReference>
<feature type="transmembrane region" description="Helical" evidence="1">
    <location>
        <begin position="20"/>
        <end position="44"/>
    </location>
</feature>
<accession>A0A410WSZ6</accession>
<dbReference type="EMBL" id="JAMDMJ010000008">
    <property type="protein sequence ID" value="MCY9595704.1"/>
    <property type="molecule type" value="Genomic_DNA"/>
</dbReference>
<dbReference type="GeneID" id="95374605"/>
<dbReference type="PANTHER" id="PTHR30221:SF1">
    <property type="entry name" value="SMALL-CONDUCTANCE MECHANOSENSITIVE CHANNEL"/>
    <property type="match status" value="1"/>
</dbReference>
<sequence>MDVRNWGEWNFLMMNGNSIWRLIGAVLVLIIGLWIAGAASKAVYKGLLKANVDTRGRKFFPPDSSVSRIVSQVVKYFIILVTLLVVLELLNFTNVLNPFVGFIAIITSYIPHLLAAALLAAVAHILGSMLKSVVSGFFGSHTIKSKMPSLVHYREVAGNIAYAIVILLFAPSILASLQIPAISVPISAVINMVIGYLPLLAGAILLIVLGHYVAKFVAKLASTLTSSLNLQRWIGAGMNVSQFVYSIVYFLILFPIAVQALNLLQIESIRVPAQGILNLVMAWIPKILIAAFLLYIGYILAKIVRNLIITLLSPMDIDSKLNGLMPMFRRKAADAGAEMGVPGSVNPAASVSALPITKWIATLIAVFVFGFFLVESTNVLDLEFISATFAALMVMLPKFILIVIIVLIGIILAGFAERMIRPGNPLKGFVQPVIIVLAVVIGLTEIGLGSVIITSGYMVVMVALGAAFIISVGIGSIPAVKRFWDKKQNSKDHDNISM</sequence>
<keyword evidence="1" id="KW-0812">Transmembrane</keyword>
<dbReference type="RefSeq" id="WP_042229348.1">
    <property type="nucleotide sequence ID" value="NZ_CP026520.1"/>
</dbReference>
<dbReference type="Gene3D" id="1.10.287.1260">
    <property type="match status" value="1"/>
</dbReference>
<feature type="transmembrane region" description="Helical" evidence="1">
    <location>
        <begin position="394"/>
        <end position="416"/>
    </location>
</feature>
<evidence type="ECO:0000313" key="4">
    <source>
        <dbReference type="Proteomes" id="UP000288943"/>
    </source>
</evidence>
<keyword evidence="1" id="KW-1133">Transmembrane helix</keyword>
<dbReference type="PANTHER" id="PTHR30221">
    <property type="entry name" value="SMALL-CONDUCTANCE MECHANOSENSITIVE CHANNEL"/>
    <property type="match status" value="1"/>
</dbReference>
<feature type="transmembrane region" description="Helical" evidence="1">
    <location>
        <begin position="233"/>
        <end position="256"/>
    </location>
</feature>
<feature type="transmembrane region" description="Helical" evidence="1">
    <location>
        <begin position="156"/>
        <end position="177"/>
    </location>
</feature>
<dbReference type="Proteomes" id="UP000288943">
    <property type="component" value="Chromosome"/>
</dbReference>
<dbReference type="EMBL" id="CP026520">
    <property type="protein sequence ID" value="QAV17460.1"/>
    <property type="molecule type" value="Genomic_DNA"/>
</dbReference>
<dbReference type="AlphaFoldDB" id="A0A410WSZ6"/>
<name>A0A410WSZ6_9BACL</name>
<keyword evidence="5" id="KW-1185">Reference proteome</keyword>
<feature type="transmembrane region" description="Helical" evidence="1">
    <location>
        <begin position="428"/>
        <end position="453"/>
    </location>
</feature>
<gene>
    <name evidence="2" type="ORF">M5X16_07960</name>
    <name evidence="3" type="ORF">PC41400_07200</name>
</gene>
<keyword evidence="1" id="KW-0472">Membrane</keyword>
<evidence type="ECO:0000313" key="3">
    <source>
        <dbReference type="EMBL" id="QAV17460.1"/>
    </source>
</evidence>
<reference evidence="3 4" key="1">
    <citation type="submission" date="2018-01" db="EMBL/GenBank/DDBJ databases">
        <title>The whole genome sequencing and assembly of Paenibacillus chitinolyticus KCCM 41400 strain.</title>
        <authorList>
            <person name="Kim J.-Y."/>
            <person name="Park M.-K."/>
            <person name="Lee Y.-J."/>
            <person name="Yi H."/>
            <person name="Bahn Y.-S."/>
            <person name="Kim J.F."/>
            <person name="Lee D.-W."/>
        </authorList>
    </citation>
    <scope>NUCLEOTIDE SEQUENCE [LARGE SCALE GENOMIC DNA]</scope>
    <source>
        <strain evidence="3 4">KCCM 41400</strain>
    </source>
</reference>
<dbReference type="GO" id="GO:0008381">
    <property type="term" value="F:mechanosensitive monoatomic ion channel activity"/>
    <property type="evidence" value="ECO:0007669"/>
    <property type="project" value="InterPro"/>
</dbReference>
<feature type="transmembrane region" description="Helical" evidence="1">
    <location>
        <begin position="189"/>
        <end position="213"/>
    </location>
</feature>
<feature type="transmembrane region" description="Helical" evidence="1">
    <location>
        <begin position="99"/>
        <end position="122"/>
    </location>
</feature>
<dbReference type="Proteomes" id="UP001527202">
    <property type="component" value="Unassembled WGS sequence"/>
</dbReference>
<feature type="transmembrane region" description="Helical" evidence="1">
    <location>
        <begin position="459"/>
        <end position="480"/>
    </location>
</feature>
<evidence type="ECO:0000313" key="2">
    <source>
        <dbReference type="EMBL" id="MCY9595704.1"/>
    </source>
</evidence>
<protein>
    <submittedName>
        <fullName evidence="2">Mechanosensitive ion channel</fullName>
    </submittedName>
</protein>
<feature type="transmembrane region" description="Helical" evidence="1">
    <location>
        <begin position="356"/>
        <end position="374"/>
    </location>
</feature>
<dbReference type="InterPro" id="IPR045275">
    <property type="entry name" value="MscS_archaea/bacteria_type"/>
</dbReference>
<reference evidence="2 5" key="2">
    <citation type="submission" date="2022-05" db="EMBL/GenBank/DDBJ databases">
        <title>Genome Sequencing of Bee-Associated Microbes.</title>
        <authorList>
            <person name="Dunlap C."/>
        </authorList>
    </citation>
    <scope>NUCLEOTIDE SEQUENCE [LARGE SCALE GENOMIC DNA]</scope>
    <source>
        <strain evidence="2 5">NRRL B-23120</strain>
    </source>
</reference>
<dbReference type="InterPro" id="IPR008910">
    <property type="entry name" value="MSC_TM_helix"/>
</dbReference>
<dbReference type="KEGG" id="pchi:PC41400_07200"/>
<evidence type="ECO:0000313" key="5">
    <source>
        <dbReference type="Proteomes" id="UP001527202"/>
    </source>
</evidence>
<dbReference type="OrthoDB" id="1411407at2"/>
<feature type="transmembrane region" description="Helical" evidence="1">
    <location>
        <begin position="65"/>
        <end position="87"/>
    </location>
</feature>
<dbReference type="NCBIfam" id="NF033912">
    <property type="entry name" value="msc"/>
    <property type="match status" value="1"/>
</dbReference>
<evidence type="ECO:0000256" key="1">
    <source>
        <dbReference type="SAM" id="Phobius"/>
    </source>
</evidence>
<feature type="transmembrane region" description="Helical" evidence="1">
    <location>
        <begin position="276"/>
        <end position="301"/>
    </location>
</feature>
<proteinExistence type="predicted"/>
<organism evidence="3 4">
    <name type="scientific">Paenibacillus chitinolyticus</name>
    <dbReference type="NCBI Taxonomy" id="79263"/>
    <lineage>
        <taxon>Bacteria</taxon>
        <taxon>Bacillati</taxon>
        <taxon>Bacillota</taxon>
        <taxon>Bacilli</taxon>
        <taxon>Bacillales</taxon>
        <taxon>Paenibacillaceae</taxon>
        <taxon>Paenibacillus</taxon>
    </lineage>
</organism>